<evidence type="ECO:0000313" key="2">
    <source>
        <dbReference type="EMBL" id="MBG9979116.1"/>
    </source>
</evidence>
<sequence>MIYGWWIVIAILINISLLGPAAVALANIFQTSVAIEFAISNSAFAINKVIVLGIGIFVLTIVLKNLSGPHFNKTYLMILFRLLLDL</sequence>
<reference evidence="2 3" key="1">
    <citation type="submission" date="2020-07" db="EMBL/GenBank/DDBJ databases">
        <title>Facklamia lactis sp. nov., isolated from raw milk.</title>
        <authorList>
            <person name="Doll E.V."/>
            <person name="Huptas C."/>
            <person name="Staib L."/>
            <person name="Wenning M."/>
            <person name="Scherer S."/>
        </authorList>
    </citation>
    <scope>NUCLEOTIDE SEQUENCE [LARGE SCALE GENOMIC DNA]</scope>
    <source>
        <strain evidence="2 3">DSM 104272</strain>
    </source>
</reference>
<gene>
    <name evidence="2" type="ORF">HYQ42_10005</name>
</gene>
<comment type="caution">
    <text evidence="2">The sequence shown here is derived from an EMBL/GenBank/DDBJ whole genome shotgun (WGS) entry which is preliminary data.</text>
</comment>
<feature type="transmembrane region" description="Helical" evidence="1">
    <location>
        <begin position="42"/>
        <end position="63"/>
    </location>
</feature>
<keyword evidence="3" id="KW-1185">Reference proteome</keyword>
<organism evidence="2 3">
    <name type="scientific">Ruoffia tabacinasalis</name>
    <dbReference type="NCBI Taxonomy" id="87458"/>
    <lineage>
        <taxon>Bacteria</taxon>
        <taxon>Bacillati</taxon>
        <taxon>Bacillota</taxon>
        <taxon>Bacilli</taxon>
        <taxon>Lactobacillales</taxon>
        <taxon>Aerococcaceae</taxon>
        <taxon>Ruoffia</taxon>
    </lineage>
</organism>
<keyword evidence="1" id="KW-0812">Transmembrane</keyword>
<keyword evidence="1" id="KW-1133">Transmembrane helix</keyword>
<evidence type="ECO:0000313" key="3">
    <source>
        <dbReference type="Proteomes" id="UP000823401"/>
    </source>
</evidence>
<name>A0ABS0LLF3_9LACT</name>
<evidence type="ECO:0000256" key="1">
    <source>
        <dbReference type="SAM" id="Phobius"/>
    </source>
</evidence>
<keyword evidence="1" id="KW-0472">Membrane</keyword>
<protein>
    <submittedName>
        <fullName evidence="2">Uncharacterized protein</fullName>
    </submittedName>
</protein>
<dbReference type="EMBL" id="JACCEL010000029">
    <property type="protein sequence ID" value="MBG9979116.1"/>
    <property type="molecule type" value="Genomic_DNA"/>
</dbReference>
<dbReference type="RefSeq" id="WP_197105150.1">
    <property type="nucleotide sequence ID" value="NZ_JACCEL010000029.1"/>
</dbReference>
<dbReference type="Proteomes" id="UP000823401">
    <property type="component" value="Unassembled WGS sequence"/>
</dbReference>
<accession>A0ABS0LLF3</accession>
<proteinExistence type="predicted"/>